<protein>
    <recommendedName>
        <fullName evidence="2">Flagellar assembly protein T middle domain-containing protein</fullName>
    </recommendedName>
</protein>
<dbReference type="InterPro" id="IPR038180">
    <property type="entry name" value="FlgT_N_sf"/>
</dbReference>
<evidence type="ECO:0000313" key="4">
    <source>
        <dbReference type="Proteomes" id="UP000604481"/>
    </source>
</evidence>
<feature type="chain" id="PRO_5035160180" description="Flagellar assembly protein T middle domain-containing protein" evidence="1">
    <location>
        <begin position="19"/>
        <end position="417"/>
    </location>
</feature>
<dbReference type="Gene3D" id="3.30.1660.40">
    <property type="entry name" value="FlgT, N-terminal domain"/>
    <property type="match status" value="1"/>
</dbReference>
<dbReference type="Gene3D" id="2.40.10.410">
    <property type="entry name" value="FlgT, C-terminal domain"/>
    <property type="match status" value="1"/>
</dbReference>
<dbReference type="InterPro" id="IPR032386">
    <property type="entry name" value="FlgT_M"/>
</dbReference>
<keyword evidence="4" id="KW-1185">Reference proteome</keyword>
<organism evidence="3 4">
    <name type="scientific">Chitinilyticum piscinae</name>
    <dbReference type="NCBI Taxonomy" id="2866724"/>
    <lineage>
        <taxon>Bacteria</taxon>
        <taxon>Pseudomonadati</taxon>
        <taxon>Pseudomonadota</taxon>
        <taxon>Betaproteobacteria</taxon>
        <taxon>Neisseriales</taxon>
        <taxon>Chitinibacteraceae</taxon>
        <taxon>Chitinilyticum</taxon>
    </lineage>
</organism>
<dbReference type="Gene3D" id="3.40.50.10610">
    <property type="entry name" value="ABC-type transport auxiliary lipoprotein component"/>
    <property type="match status" value="1"/>
</dbReference>
<dbReference type="Pfam" id="PF16539">
    <property type="entry name" value="FlgT_M"/>
    <property type="match status" value="1"/>
</dbReference>
<evidence type="ECO:0000313" key="3">
    <source>
        <dbReference type="EMBL" id="MBE9608615.1"/>
    </source>
</evidence>
<feature type="signal peptide" evidence="1">
    <location>
        <begin position="1"/>
        <end position="18"/>
    </location>
</feature>
<dbReference type="Proteomes" id="UP000604481">
    <property type="component" value="Unassembled WGS sequence"/>
</dbReference>
<comment type="caution">
    <text evidence="3">The sequence shown here is derived from an EMBL/GenBank/DDBJ whole genome shotgun (WGS) entry which is preliminary data.</text>
</comment>
<gene>
    <name evidence="3" type="ORF">INR99_04565</name>
</gene>
<dbReference type="InterPro" id="IPR038165">
    <property type="entry name" value="FlgT_C_sf"/>
</dbReference>
<reference evidence="3 4" key="1">
    <citation type="submission" date="2020-10" db="EMBL/GenBank/DDBJ databases">
        <title>The genome sequence of Chitinilyticum litopenaei 4Y14.</title>
        <authorList>
            <person name="Liu Y."/>
        </authorList>
    </citation>
    <scope>NUCLEOTIDE SEQUENCE [LARGE SCALE GENOMIC DNA]</scope>
    <source>
        <strain evidence="3 4">4Y14</strain>
    </source>
</reference>
<proteinExistence type="predicted"/>
<dbReference type="AlphaFoldDB" id="A0A8J7FY76"/>
<accession>A0A8J7FY76</accession>
<keyword evidence="1" id="KW-0732">Signal</keyword>
<name>A0A8J7FY76_9NEIS</name>
<feature type="domain" description="Flagellar assembly protein T middle" evidence="2">
    <location>
        <begin position="114"/>
        <end position="283"/>
    </location>
</feature>
<evidence type="ECO:0000259" key="2">
    <source>
        <dbReference type="Pfam" id="PF16539"/>
    </source>
</evidence>
<evidence type="ECO:0000256" key="1">
    <source>
        <dbReference type="SAM" id="SignalP"/>
    </source>
</evidence>
<sequence length="417" mass="44916">MQKLLLAILTSLALPLSAAQFEGVAPLGSAGVEAARSEAIRDALLNAGLAAGASVRSNTTAQGGEQLEVRTAPVGEYRLLSEWEANGFWHVKLDVQSAAVAVVPSGAGQSLSGCAADRYRRKVLLTHFYVQQPGQVVDLMRVPENLQAYLARQLQDSGRYLPQQAAYQAAFQFNPRFVEPQQLPARVHELAVRYNTQFVVGGIIRDAGSSGQRVGVAADGELREGERKQVLNVPGAHFLRLGIKTSPKDRRFDIETFVYDGISGTLLSRQLFPGQVSGEVAQAEGTEFAGPRFFATDYGRMVEQQLQQVLGQIDLSLRCLPMTARVVRVEGKQVYVDAGGQSGLRPGDQLRLYRLQPGGLPVDTLSTPADSALGLPELRSGTFLVAAVQPLFAVGTVEGSVQAGDYVRVDSGKESRR</sequence>
<dbReference type="EMBL" id="JADFUA010000002">
    <property type="protein sequence ID" value="MBE9608615.1"/>
    <property type="molecule type" value="Genomic_DNA"/>
</dbReference>
<dbReference type="RefSeq" id="WP_194115148.1">
    <property type="nucleotide sequence ID" value="NZ_JADFUA010000002.1"/>
</dbReference>